<sequence>MHVFHLDVTSLDEENQIDMCSDPVRIQENLIIRAKTKKVQEVLNGLIEVIWAKRIKTWKNIKT</sequence>
<dbReference type="EMBL" id="GGEC01005075">
    <property type="protein sequence ID" value="MBW85558.1"/>
    <property type="molecule type" value="Transcribed_RNA"/>
</dbReference>
<reference evidence="1" key="1">
    <citation type="submission" date="2018-02" db="EMBL/GenBank/DDBJ databases">
        <title>Rhizophora mucronata_Transcriptome.</title>
        <authorList>
            <person name="Meera S.P."/>
            <person name="Sreeshan A."/>
            <person name="Augustine A."/>
        </authorList>
    </citation>
    <scope>NUCLEOTIDE SEQUENCE</scope>
    <source>
        <tissue evidence="1">Leaf</tissue>
    </source>
</reference>
<proteinExistence type="predicted"/>
<dbReference type="AlphaFoldDB" id="A0A2P2IWH4"/>
<accession>A0A2P2IWH4</accession>
<organism evidence="1">
    <name type="scientific">Rhizophora mucronata</name>
    <name type="common">Asiatic mangrove</name>
    <dbReference type="NCBI Taxonomy" id="61149"/>
    <lineage>
        <taxon>Eukaryota</taxon>
        <taxon>Viridiplantae</taxon>
        <taxon>Streptophyta</taxon>
        <taxon>Embryophyta</taxon>
        <taxon>Tracheophyta</taxon>
        <taxon>Spermatophyta</taxon>
        <taxon>Magnoliopsida</taxon>
        <taxon>eudicotyledons</taxon>
        <taxon>Gunneridae</taxon>
        <taxon>Pentapetalae</taxon>
        <taxon>rosids</taxon>
        <taxon>fabids</taxon>
        <taxon>Malpighiales</taxon>
        <taxon>Rhizophoraceae</taxon>
        <taxon>Rhizophora</taxon>
    </lineage>
</organism>
<protein>
    <submittedName>
        <fullName evidence="1">Uncharacterized protein</fullName>
    </submittedName>
</protein>
<name>A0A2P2IWH4_RHIMU</name>
<evidence type="ECO:0000313" key="1">
    <source>
        <dbReference type="EMBL" id="MBW85558.1"/>
    </source>
</evidence>